<protein>
    <recommendedName>
        <fullName evidence="4">Tetratricopeptide repeat protein</fullName>
    </recommendedName>
</protein>
<accession>A0ABS1CG96</accession>
<proteinExistence type="predicted"/>
<evidence type="ECO:0000313" key="2">
    <source>
        <dbReference type="EMBL" id="MBK1630865.1"/>
    </source>
</evidence>
<dbReference type="InterPro" id="IPR019734">
    <property type="entry name" value="TPR_rpt"/>
</dbReference>
<dbReference type="RefSeq" id="WP_200236158.1">
    <property type="nucleotide sequence ID" value="NZ_NRRV01000017.1"/>
</dbReference>
<dbReference type="SUPFAM" id="SSF48452">
    <property type="entry name" value="TPR-like"/>
    <property type="match status" value="1"/>
</dbReference>
<sequence length="201" mass="21282">MFPKLTLLQWLVVLLGLFFYGFTVFAVTRDYYLRHPPRSAAAEQAAQQTEQPDMARLGEQMRAALAGEDGASAAAAASDDPAVLARQADRLFRAQRFAAAVPLYRRLLALTPDDVDTQNDLGLALHYAGDSAAGLKVLAAGAAAAPQAQRIHLSLGFVALQAGQTARAREALTQARDLAPDSEVGAEAERLLGVLAARDGG</sequence>
<evidence type="ECO:0000313" key="3">
    <source>
        <dbReference type="Proteomes" id="UP000748752"/>
    </source>
</evidence>
<keyword evidence="3" id="KW-1185">Reference proteome</keyword>
<reference evidence="2 3" key="1">
    <citation type="journal article" date="2020" name="Microorganisms">
        <title>Osmotic Adaptation and Compatible Solute Biosynthesis of Phototrophic Bacteria as Revealed from Genome Analyses.</title>
        <authorList>
            <person name="Imhoff J.F."/>
            <person name="Rahn T."/>
            <person name="Kunzel S."/>
            <person name="Keller A."/>
            <person name="Neulinger S.C."/>
        </authorList>
    </citation>
    <scope>NUCLEOTIDE SEQUENCE [LARGE SCALE GENOMIC DNA]</scope>
    <source>
        <strain evidence="2 3">DSM 6210</strain>
    </source>
</reference>
<dbReference type="PROSITE" id="PS50005">
    <property type="entry name" value="TPR"/>
    <property type="match status" value="1"/>
</dbReference>
<dbReference type="Pfam" id="PF13432">
    <property type="entry name" value="TPR_16"/>
    <property type="match status" value="2"/>
</dbReference>
<name>A0ABS1CG96_9GAMM</name>
<evidence type="ECO:0000256" key="1">
    <source>
        <dbReference type="PROSITE-ProRule" id="PRU00339"/>
    </source>
</evidence>
<dbReference type="InterPro" id="IPR011990">
    <property type="entry name" value="TPR-like_helical_dom_sf"/>
</dbReference>
<feature type="repeat" description="TPR" evidence="1">
    <location>
        <begin position="149"/>
        <end position="182"/>
    </location>
</feature>
<gene>
    <name evidence="2" type="ORF">CKO31_08935</name>
</gene>
<keyword evidence="1" id="KW-0802">TPR repeat</keyword>
<dbReference type="Proteomes" id="UP000748752">
    <property type="component" value="Unassembled WGS sequence"/>
</dbReference>
<organism evidence="2 3">
    <name type="scientific">Thiohalocapsa halophila</name>
    <dbReference type="NCBI Taxonomy" id="69359"/>
    <lineage>
        <taxon>Bacteria</taxon>
        <taxon>Pseudomonadati</taxon>
        <taxon>Pseudomonadota</taxon>
        <taxon>Gammaproteobacteria</taxon>
        <taxon>Chromatiales</taxon>
        <taxon>Chromatiaceae</taxon>
        <taxon>Thiohalocapsa</taxon>
    </lineage>
</organism>
<dbReference type="EMBL" id="NRRV01000017">
    <property type="protein sequence ID" value="MBK1630865.1"/>
    <property type="molecule type" value="Genomic_DNA"/>
</dbReference>
<dbReference type="Gene3D" id="1.25.40.10">
    <property type="entry name" value="Tetratricopeptide repeat domain"/>
    <property type="match status" value="1"/>
</dbReference>
<evidence type="ECO:0008006" key="4">
    <source>
        <dbReference type="Google" id="ProtNLM"/>
    </source>
</evidence>
<comment type="caution">
    <text evidence="2">The sequence shown here is derived from an EMBL/GenBank/DDBJ whole genome shotgun (WGS) entry which is preliminary data.</text>
</comment>